<keyword evidence="1" id="KW-0805">Transcription regulation</keyword>
<evidence type="ECO:0000256" key="1">
    <source>
        <dbReference type="ARBA" id="ARBA00023015"/>
    </source>
</evidence>
<dbReference type="GeneID" id="93641955"/>
<evidence type="ECO:0000256" key="2">
    <source>
        <dbReference type="ARBA" id="ARBA00023125"/>
    </source>
</evidence>
<dbReference type="InterPro" id="IPR001845">
    <property type="entry name" value="HTH_ArsR_DNA-bd_dom"/>
</dbReference>
<dbReference type="GO" id="GO:0003677">
    <property type="term" value="F:DNA binding"/>
    <property type="evidence" value="ECO:0007669"/>
    <property type="project" value="UniProtKB-KW"/>
</dbReference>
<dbReference type="PANTHER" id="PTHR33154">
    <property type="entry name" value="TRANSCRIPTIONAL REGULATOR, ARSR FAMILY"/>
    <property type="match status" value="1"/>
</dbReference>
<dbReference type="PROSITE" id="PS50987">
    <property type="entry name" value="HTH_ARSR_2"/>
    <property type="match status" value="1"/>
</dbReference>
<dbReference type="Gene3D" id="1.10.10.10">
    <property type="entry name" value="Winged helix-like DNA-binding domain superfamily/Winged helix DNA-binding domain"/>
    <property type="match status" value="1"/>
</dbReference>
<dbReference type="RefSeq" id="WP_034653176.1">
    <property type="nucleotide sequence ID" value="NZ_BCVB01000002.1"/>
</dbReference>
<dbReference type="KEGG" id="bmeg:BG04_3914"/>
<evidence type="ECO:0000256" key="3">
    <source>
        <dbReference type="ARBA" id="ARBA00023163"/>
    </source>
</evidence>
<gene>
    <name evidence="4" type="ORF">BG04_3914</name>
</gene>
<accession>A0A0B6AS93</accession>
<dbReference type="EMBL" id="CP009920">
    <property type="protein sequence ID" value="AJI22724.1"/>
    <property type="molecule type" value="Genomic_DNA"/>
</dbReference>
<dbReference type="PANTHER" id="PTHR33154:SF33">
    <property type="entry name" value="TRANSCRIPTIONAL REPRESSOR SDPR"/>
    <property type="match status" value="1"/>
</dbReference>
<dbReference type="InterPro" id="IPR051081">
    <property type="entry name" value="HTH_MetalResp_TranReg"/>
</dbReference>
<reference evidence="4 5" key="1">
    <citation type="journal article" date="2015" name="Genome Announc.">
        <title>Complete genome sequences for 35 biothreat assay-relevant bacillus species.</title>
        <authorList>
            <person name="Johnson S.L."/>
            <person name="Daligault H.E."/>
            <person name="Davenport K.W."/>
            <person name="Jaissle J."/>
            <person name="Frey K.G."/>
            <person name="Ladner J.T."/>
            <person name="Broomall S.M."/>
            <person name="Bishop-Lilly K.A."/>
            <person name="Bruce D.C."/>
            <person name="Gibbons H.S."/>
            <person name="Coyne S.R."/>
            <person name="Lo C.C."/>
            <person name="Meincke L."/>
            <person name="Munk A.C."/>
            <person name="Koroleva G.I."/>
            <person name="Rosenzweig C.N."/>
            <person name="Palacios G.F."/>
            <person name="Redden C.L."/>
            <person name="Minogue T.D."/>
            <person name="Chain P.S."/>
        </authorList>
    </citation>
    <scope>NUCLEOTIDE SEQUENCE [LARGE SCALE GENOMIC DNA]</scope>
    <source>
        <strain evidence="5">ATCC 14581 / DSM 32 / JCM 2506 / NBRC 15308 / NCIMB 9376 / NCTC 10342 / NRRL B-14308 / VKM B-512</strain>
    </source>
</reference>
<keyword evidence="2" id="KW-0238">DNA-binding</keyword>
<dbReference type="CDD" id="cd00090">
    <property type="entry name" value="HTH_ARSR"/>
    <property type="match status" value="1"/>
</dbReference>
<dbReference type="Pfam" id="PF01022">
    <property type="entry name" value="HTH_5"/>
    <property type="match status" value="1"/>
</dbReference>
<dbReference type="SMART" id="SM00418">
    <property type="entry name" value="HTH_ARSR"/>
    <property type="match status" value="1"/>
</dbReference>
<dbReference type="InterPro" id="IPR018656">
    <property type="entry name" value="DUF2087"/>
</dbReference>
<sequence length="193" mass="22795">MQLDKLVNYHKAVGDPTRIRIISLLKKGSLHGQAIAYKLGLQPSTITHHISKLRDVGIVYQRRQGNIVYFYLDLERLEYNSKAILSIGEDSMENQDNHLQDKDKLSIVKNFINSDGTLKIIPSQRKKKNVILAYLIRDLQHGKTYQEKELNEHIKKYHEDYATIRRELIMQHFMYRQNGEYELNPKEMWPVIF</sequence>
<evidence type="ECO:0000313" key="4">
    <source>
        <dbReference type="EMBL" id="AJI22724.1"/>
    </source>
</evidence>
<dbReference type="Pfam" id="PF09860">
    <property type="entry name" value="DUF2087"/>
    <property type="match status" value="1"/>
</dbReference>
<dbReference type="SUPFAM" id="SSF46785">
    <property type="entry name" value="Winged helix' DNA-binding domain"/>
    <property type="match status" value="1"/>
</dbReference>
<dbReference type="NCBIfam" id="NF033788">
    <property type="entry name" value="HTH_metalloreg"/>
    <property type="match status" value="1"/>
</dbReference>
<dbReference type="Proteomes" id="UP000031829">
    <property type="component" value="Chromosome"/>
</dbReference>
<dbReference type="HOGENOM" id="CLU_097806_1_1_9"/>
<protein>
    <submittedName>
        <fullName evidence="4">Bacterial regulatory, arsR family protein</fullName>
    </submittedName>
</protein>
<proteinExistence type="predicted"/>
<dbReference type="GO" id="GO:0003700">
    <property type="term" value="F:DNA-binding transcription factor activity"/>
    <property type="evidence" value="ECO:0007669"/>
    <property type="project" value="InterPro"/>
</dbReference>
<name>A0A0B6AS93_PRIM2</name>
<dbReference type="InterPro" id="IPR011991">
    <property type="entry name" value="ArsR-like_HTH"/>
</dbReference>
<dbReference type="InterPro" id="IPR036388">
    <property type="entry name" value="WH-like_DNA-bd_sf"/>
</dbReference>
<evidence type="ECO:0000313" key="5">
    <source>
        <dbReference type="Proteomes" id="UP000031829"/>
    </source>
</evidence>
<organism evidence="4 5">
    <name type="scientific">Priestia megaterium (strain ATCC 14581 / DSM 32 / CCUG 1817 / JCM 2506 / NBRC 15308 / NCIMB 9376 / NCTC 10342 / NRRL B-14308 / VKM B-512 / Ford 19)</name>
    <name type="common">Bacillus megaterium</name>
    <dbReference type="NCBI Taxonomy" id="1348623"/>
    <lineage>
        <taxon>Bacteria</taxon>
        <taxon>Bacillati</taxon>
        <taxon>Bacillota</taxon>
        <taxon>Bacilli</taxon>
        <taxon>Bacillales</taxon>
        <taxon>Bacillaceae</taxon>
        <taxon>Priestia</taxon>
    </lineage>
</organism>
<keyword evidence="3" id="KW-0804">Transcription</keyword>
<dbReference type="AlphaFoldDB" id="A0A0B6AS93"/>
<dbReference type="InterPro" id="IPR036390">
    <property type="entry name" value="WH_DNA-bd_sf"/>
</dbReference>